<dbReference type="OrthoDB" id="342981at2157"/>
<dbReference type="EMBL" id="CP031150">
    <property type="protein sequence ID" value="AXG05032.1"/>
    <property type="molecule type" value="Genomic_DNA"/>
</dbReference>
<accession>A0A345DYL0</accession>
<evidence type="ECO:0000313" key="2">
    <source>
        <dbReference type="EMBL" id="AXG05032.1"/>
    </source>
</evidence>
<evidence type="ECO:0000313" key="3">
    <source>
        <dbReference type="Proteomes" id="UP000253273"/>
    </source>
</evidence>
<dbReference type="SUPFAM" id="SSF48019">
    <property type="entry name" value="post-AAA+ oligomerization domain-like"/>
    <property type="match status" value="1"/>
</dbReference>
<name>A0A345DYL0_9EURY</name>
<dbReference type="Gene3D" id="1.20.272.10">
    <property type="match status" value="1"/>
</dbReference>
<organism evidence="2 3">
    <name type="scientific">Haloplanus rubicundus</name>
    <dbReference type="NCBI Taxonomy" id="1547898"/>
    <lineage>
        <taxon>Archaea</taxon>
        <taxon>Methanobacteriati</taxon>
        <taxon>Methanobacteriota</taxon>
        <taxon>Stenosarchaea group</taxon>
        <taxon>Halobacteria</taxon>
        <taxon>Halobacteriales</taxon>
        <taxon>Haloferacaceae</taxon>
        <taxon>Haloplanus</taxon>
    </lineage>
</organism>
<keyword evidence="3" id="KW-1185">Reference proteome</keyword>
<dbReference type="RefSeq" id="WP_114584187.1">
    <property type="nucleotide sequence ID" value="NZ_CP031150.1"/>
</dbReference>
<dbReference type="GO" id="GO:0003677">
    <property type="term" value="F:DNA binding"/>
    <property type="evidence" value="ECO:0007669"/>
    <property type="project" value="InterPro"/>
</dbReference>
<evidence type="ECO:0000256" key="1">
    <source>
        <dbReference type="SAM" id="MobiDB-lite"/>
    </source>
</evidence>
<protein>
    <submittedName>
        <fullName evidence="2">Uncharacterized protein</fullName>
    </submittedName>
</protein>
<reference evidence="2 3" key="1">
    <citation type="submission" date="2018-07" db="EMBL/GenBank/DDBJ databases">
        <title>Genome sequences of Haloplanus sp. CBA1113.</title>
        <authorList>
            <person name="Kim Y.B."/>
            <person name="Roh S.W."/>
        </authorList>
    </citation>
    <scope>NUCLEOTIDE SEQUENCE [LARGE SCALE GENOMIC DNA]</scope>
    <source>
        <strain evidence="2 3">CBA1113</strain>
    </source>
</reference>
<dbReference type="AlphaFoldDB" id="A0A345DYL0"/>
<dbReference type="KEGG" id="haj:DU500_00535"/>
<sequence>MDEERQATFGPDGELETEAPEATGTNDFGEETGADETDGGFNRYAVVSLLQKAIRRGDEEVSAWCAWELARSGFGWNLWDRLNTFVVEDLQADARAALLVGRYEDLATDWDMDSRRGQMAAVQAALVVARARGAREGANAVNAFHAIAKRRAAAHERGEEPTHSFPVTADDLSAGGRFDVALDGHTGEGNRLNRSSPFFRVHGARVGPEGETESSARWKRLYLALDEYDYTAEEVEHALSAVDADDPWTEPDFDGDR</sequence>
<dbReference type="GeneID" id="37281826"/>
<proteinExistence type="predicted"/>
<dbReference type="Proteomes" id="UP000253273">
    <property type="component" value="Chromosome"/>
</dbReference>
<feature type="region of interest" description="Disordered" evidence="1">
    <location>
        <begin position="1"/>
        <end position="39"/>
    </location>
</feature>
<feature type="compositionally biased region" description="Acidic residues" evidence="1">
    <location>
        <begin position="28"/>
        <end position="38"/>
    </location>
</feature>
<dbReference type="InterPro" id="IPR008921">
    <property type="entry name" value="DNA_pol3_clamp-load_cplx_C"/>
</dbReference>
<dbReference type="GO" id="GO:0006260">
    <property type="term" value="P:DNA replication"/>
    <property type="evidence" value="ECO:0007669"/>
    <property type="project" value="InterPro"/>
</dbReference>
<gene>
    <name evidence="2" type="ORF">DU500_00535</name>
</gene>